<evidence type="ECO:0000256" key="4">
    <source>
        <dbReference type="ARBA" id="ARBA00022917"/>
    </source>
</evidence>
<dbReference type="eggNOG" id="COG1293">
    <property type="taxonomic scope" value="Bacteria"/>
</dbReference>
<dbReference type="EMBL" id="JQBS01000035">
    <property type="protein sequence ID" value="KRN54301.1"/>
    <property type="molecule type" value="Genomic_DNA"/>
</dbReference>
<comment type="subunit">
    <text evidence="5">Associates with stalled 50S ribosomal subunits. Binds to RqcP.</text>
</comment>
<evidence type="ECO:0000256" key="3">
    <source>
        <dbReference type="ARBA" id="ARBA00022884"/>
    </source>
</evidence>
<evidence type="ECO:0000256" key="2">
    <source>
        <dbReference type="ARBA" id="ARBA00022730"/>
    </source>
</evidence>
<dbReference type="Pfam" id="PF05833">
    <property type="entry name" value="NFACT_N"/>
    <property type="match status" value="1"/>
</dbReference>
<evidence type="ECO:0000256" key="5">
    <source>
        <dbReference type="HAMAP-Rule" id="MF_00844"/>
    </source>
</evidence>
<dbReference type="GO" id="GO:1990112">
    <property type="term" value="C:RQC complex"/>
    <property type="evidence" value="ECO:0007669"/>
    <property type="project" value="TreeGrafter"/>
</dbReference>
<dbReference type="GO" id="GO:0072344">
    <property type="term" value="P:rescue of stalled ribosome"/>
    <property type="evidence" value="ECO:0007669"/>
    <property type="project" value="UniProtKB-UniRule"/>
</dbReference>
<comment type="caution">
    <text evidence="7">The sequence shown here is derived from an EMBL/GenBank/DDBJ whole genome shotgun (WGS) entry which is preliminary data.</text>
</comment>
<dbReference type="InterPro" id="IPR051608">
    <property type="entry name" value="RQC_Subunit_NEMF"/>
</dbReference>
<dbReference type="RefSeq" id="WP_034569711.1">
    <property type="nucleotide sequence ID" value="NZ_JQBS01000035.1"/>
</dbReference>
<evidence type="ECO:0000313" key="8">
    <source>
        <dbReference type="Proteomes" id="UP000051658"/>
    </source>
</evidence>
<sequence>MSFDGIFTHAMVDELKSLLKNGRLSKIHQPYQSEIILVMRANGKNHRVLLSAHPSYARIQVTQIPYENPNTPPNFCMLLRKQLEGAILEDIQQIGNDRIIHFTFKSRDEIGDIHNVVLIVELMGRHSNIFLIDQESKRIIDCIKHVPASLNSYRSVMPGATYLNPPHQDKLNPFTVTKQEISEKLDLDSELSVQRQLQTTYQGIGGDTAAEMIFRSESNPALLPDVFVSLIDEVKDGNATPTLTENTQKDFFTPTPFLSLDGEQKTFPLLSELLDAYYGGKAEKDRVHQQGSELIRLVNNELQKNVKKLEKLHKTMAETELADDYRIKGEILTAYLHEFKRGATEIELPNFYEEDAPITIKLDIRKNPSQNAQKYFAKYQKLKNAISYVTEQIDLTMGEIDYLESVSTQLSLATPKDVAEIKEELTQVGYLKKKKTKKKQMKAQKSKPEKYHATDGTVILVGKNNLQNDELTLKLARKSDIWLHTKNIPGSHVIIQNSDPSEETILEAANIAAYYSKSQLSALVPVDFVPVKAIRKPNGAKPGFVIYEGQKTVYVTPDKELVESLRVNKKNDLIS</sequence>
<dbReference type="Gene3D" id="1.10.8.50">
    <property type="match status" value="1"/>
</dbReference>
<name>A0A0R2HXE9_CARDV</name>
<dbReference type="Gene3D" id="3.40.970.40">
    <property type="entry name" value="fibrinogen binding protein from staphylococcus aureus domain like"/>
    <property type="match status" value="1"/>
</dbReference>
<keyword evidence="1 5" id="KW-0820">tRNA-binding</keyword>
<dbReference type="AlphaFoldDB" id="A0A0R2HXE9"/>
<feature type="domain" description="NFACT RNA-binding" evidence="6">
    <location>
        <begin position="451"/>
        <end position="539"/>
    </location>
</feature>
<reference evidence="7 8" key="1">
    <citation type="journal article" date="2015" name="Genome Announc.">
        <title>Expanding the biotechnology potential of lactobacilli through comparative genomics of 213 strains and associated genera.</title>
        <authorList>
            <person name="Sun Z."/>
            <person name="Harris H.M."/>
            <person name="McCann A."/>
            <person name="Guo C."/>
            <person name="Argimon S."/>
            <person name="Zhang W."/>
            <person name="Yang X."/>
            <person name="Jeffery I.B."/>
            <person name="Cooney J.C."/>
            <person name="Kagawa T.F."/>
            <person name="Liu W."/>
            <person name="Song Y."/>
            <person name="Salvetti E."/>
            <person name="Wrobel A."/>
            <person name="Rasinkangas P."/>
            <person name="Parkhill J."/>
            <person name="Rea M.C."/>
            <person name="O'Sullivan O."/>
            <person name="Ritari J."/>
            <person name="Douillard F.P."/>
            <person name="Paul Ross R."/>
            <person name="Yang R."/>
            <person name="Briner A.E."/>
            <person name="Felis G.E."/>
            <person name="de Vos W.M."/>
            <person name="Barrangou R."/>
            <person name="Klaenhammer T.R."/>
            <person name="Caufield P.W."/>
            <person name="Cui Y."/>
            <person name="Zhang H."/>
            <person name="O'Toole P.W."/>
        </authorList>
    </citation>
    <scope>NUCLEOTIDE SEQUENCE [LARGE SCALE GENOMIC DNA]</scope>
    <source>
        <strain evidence="7 8">DSM 20623</strain>
    </source>
</reference>
<proteinExistence type="inferred from homology"/>
<evidence type="ECO:0000259" key="6">
    <source>
        <dbReference type="Pfam" id="PF05670"/>
    </source>
</evidence>
<comment type="similarity">
    <text evidence="5">Belongs to the NEMF family.</text>
</comment>
<dbReference type="FunFam" id="2.30.310.10:FF:000004">
    <property type="entry name" value="Fibronectin-binding protein A"/>
    <property type="match status" value="1"/>
</dbReference>
<dbReference type="GO" id="GO:0000049">
    <property type="term" value="F:tRNA binding"/>
    <property type="evidence" value="ECO:0007669"/>
    <property type="project" value="UniProtKB-UniRule"/>
</dbReference>
<dbReference type="PANTHER" id="PTHR15239">
    <property type="entry name" value="NUCLEAR EXPORT MEDIATOR FACTOR NEMF"/>
    <property type="match status" value="1"/>
</dbReference>
<dbReference type="Pfam" id="PF05670">
    <property type="entry name" value="NFACT-R_1"/>
    <property type="match status" value="1"/>
</dbReference>
<dbReference type="HAMAP" id="MF_00844_B">
    <property type="entry name" value="RqcH_B"/>
    <property type="match status" value="1"/>
</dbReference>
<dbReference type="GO" id="GO:0019843">
    <property type="term" value="F:rRNA binding"/>
    <property type="evidence" value="ECO:0007669"/>
    <property type="project" value="UniProtKB-UniRule"/>
</dbReference>
<dbReference type="Proteomes" id="UP000051658">
    <property type="component" value="Unassembled WGS sequence"/>
</dbReference>
<dbReference type="InterPro" id="IPR043682">
    <property type="entry name" value="RqcH_bacterial"/>
</dbReference>
<keyword evidence="2 5" id="KW-0699">rRNA-binding</keyword>
<keyword evidence="3 5" id="KW-0694">RNA-binding</keyword>
<dbReference type="PATRIC" id="fig|1449336.4.peg.1918"/>
<dbReference type="GeneID" id="89588876"/>
<gene>
    <name evidence="5" type="primary">rqcH</name>
    <name evidence="7" type="ORF">IV74_GL001882</name>
</gene>
<keyword evidence="8" id="KW-1185">Reference proteome</keyword>
<protein>
    <recommendedName>
        <fullName evidence="5">Rqc2 homolog RqcH</fullName>
        <shortName evidence="5">RqcH</shortName>
    </recommendedName>
</protein>
<dbReference type="Gene3D" id="2.30.310.10">
    <property type="entry name" value="ibrinogen binding protein from staphylococcus aureus domain"/>
    <property type="match status" value="1"/>
</dbReference>
<evidence type="ECO:0000313" key="7">
    <source>
        <dbReference type="EMBL" id="KRN54301.1"/>
    </source>
</evidence>
<dbReference type="PANTHER" id="PTHR15239:SF6">
    <property type="entry name" value="RIBOSOME QUALITY CONTROL COMPLEX SUBUNIT NEMF"/>
    <property type="match status" value="1"/>
</dbReference>
<keyword evidence="4 5" id="KW-0648">Protein biosynthesis</keyword>
<accession>A0A0R2HXE9</accession>
<dbReference type="InterPro" id="IPR008532">
    <property type="entry name" value="NFACT_RNA-bd"/>
</dbReference>
<comment type="function">
    <text evidence="5">Key component of the ribosome quality control system (RQC), a ribosome-associated complex that mediates the extraction of incompletely synthesized nascent chains from stalled ribosomes and their subsequent degradation. RqcH recruits Ala-charged tRNA, and with RqcP directs the elongation of stalled nascent chains on 50S ribosomal subunits, leading to non-templated C-terminal alanine extensions (Ala tail). The Ala tail promotes nascent chain degradation. May add between 1 and at least 8 Ala residues. Binds to stalled 50S ribosomal subunits.</text>
</comment>
<dbReference type="GO" id="GO:0043023">
    <property type="term" value="F:ribosomal large subunit binding"/>
    <property type="evidence" value="ECO:0007669"/>
    <property type="project" value="UniProtKB-UniRule"/>
</dbReference>
<evidence type="ECO:0000256" key="1">
    <source>
        <dbReference type="ARBA" id="ARBA00022555"/>
    </source>
</evidence>
<organism evidence="7 8">
    <name type="scientific">Carnobacterium divergens DSM 20623</name>
    <dbReference type="NCBI Taxonomy" id="1449336"/>
    <lineage>
        <taxon>Bacteria</taxon>
        <taxon>Bacillati</taxon>
        <taxon>Bacillota</taxon>
        <taxon>Bacilli</taxon>
        <taxon>Lactobacillales</taxon>
        <taxon>Carnobacteriaceae</taxon>
        <taxon>Carnobacterium</taxon>
    </lineage>
</organism>